<evidence type="ECO:0000256" key="4">
    <source>
        <dbReference type="SAM" id="Phobius"/>
    </source>
</evidence>
<dbReference type="InterPro" id="IPR000504">
    <property type="entry name" value="RRM_dom"/>
</dbReference>
<keyword evidence="4" id="KW-0812">Transmembrane</keyword>
<dbReference type="GO" id="GO:0003723">
    <property type="term" value="F:RNA binding"/>
    <property type="evidence" value="ECO:0007669"/>
    <property type="project" value="UniProtKB-UniRule"/>
</dbReference>
<sequence>MKMPPLYNRKHAFFPVIILSNIALTFGYTNSFTGRSYGSFSRSTFSSSVENIVSGCDSVVKPLSNNALVMRVRSGRSRTAGVKGSAITQKNYERVKSSGRRGTKNFVDPNKLFVGNLAYDVTSEELTDWFTEQGLGEHLISCKVIVDWKTQKSKGFGFAQFTSPIYATSAMEFIHGKKLKGRVVRLNQGQKKKPDPVYLVKKEKQMEIKDEEDEIISEVTGIAGIIADDVEEASTDLADDDDDDDDDDVPSIRDLMTAFEYEDFDDDNLDGEDDDDDFEYDGVFEEEYEDDDVVEDTDVFKNREQRRKEAAANKRRRKKGKGFGN</sequence>
<dbReference type="InterPro" id="IPR052462">
    <property type="entry name" value="SLIRP/GR-RBP-like"/>
</dbReference>
<dbReference type="PANTHER" id="PTHR48027">
    <property type="entry name" value="HETEROGENEOUS NUCLEAR RIBONUCLEOPROTEIN 87F-RELATED"/>
    <property type="match status" value="1"/>
</dbReference>
<reference evidence="6" key="1">
    <citation type="submission" date="2021-01" db="EMBL/GenBank/DDBJ databases">
        <authorList>
            <person name="Corre E."/>
            <person name="Pelletier E."/>
            <person name="Niang G."/>
            <person name="Scheremetjew M."/>
            <person name="Finn R."/>
            <person name="Kale V."/>
            <person name="Holt S."/>
            <person name="Cochrane G."/>
            <person name="Meng A."/>
            <person name="Brown T."/>
            <person name="Cohen L."/>
        </authorList>
    </citation>
    <scope>NUCLEOTIDE SEQUENCE</scope>
    <source>
        <strain evidence="6">B650</strain>
    </source>
</reference>
<name>A0A7S2NX44_9STRA</name>
<dbReference type="InterPro" id="IPR035979">
    <property type="entry name" value="RBD_domain_sf"/>
</dbReference>
<dbReference type="Pfam" id="PF00076">
    <property type="entry name" value="RRM_1"/>
    <property type="match status" value="1"/>
</dbReference>
<accession>A0A7S2NX44</accession>
<evidence type="ECO:0000259" key="5">
    <source>
        <dbReference type="PROSITE" id="PS50102"/>
    </source>
</evidence>
<evidence type="ECO:0000256" key="3">
    <source>
        <dbReference type="SAM" id="MobiDB-lite"/>
    </source>
</evidence>
<dbReference type="Gene3D" id="3.30.70.330">
    <property type="match status" value="1"/>
</dbReference>
<feature type="domain" description="RRM" evidence="5">
    <location>
        <begin position="110"/>
        <end position="191"/>
    </location>
</feature>
<feature type="compositionally biased region" description="Basic residues" evidence="3">
    <location>
        <begin position="313"/>
        <end position="325"/>
    </location>
</feature>
<feature type="compositionally biased region" description="Acidic residues" evidence="3">
    <location>
        <begin position="263"/>
        <end position="297"/>
    </location>
</feature>
<dbReference type="InterPro" id="IPR012677">
    <property type="entry name" value="Nucleotide-bd_a/b_plait_sf"/>
</dbReference>
<organism evidence="6">
    <name type="scientific">Leptocylindrus danicus</name>
    <dbReference type="NCBI Taxonomy" id="163516"/>
    <lineage>
        <taxon>Eukaryota</taxon>
        <taxon>Sar</taxon>
        <taxon>Stramenopiles</taxon>
        <taxon>Ochrophyta</taxon>
        <taxon>Bacillariophyta</taxon>
        <taxon>Coscinodiscophyceae</taxon>
        <taxon>Chaetocerotophycidae</taxon>
        <taxon>Leptocylindrales</taxon>
        <taxon>Leptocylindraceae</taxon>
        <taxon>Leptocylindrus</taxon>
    </lineage>
</organism>
<dbReference type="SUPFAM" id="SSF54928">
    <property type="entry name" value="RNA-binding domain, RBD"/>
    <property type="match status" value="1"/>
</dbReference>
<dbReference type="PROSITE" id="PS50102">
    <property type="entry name" value="RRM"/>
    <property type="match status" value="1"/>
</dbReference>
<dbReference type="SMART" id="SM00360">
    <property type="entry name" value="RRM"/>
    <property type="match status" value="1"/>
</dbReference>
<keyword evidence="4" id="KW-0472">Membrane</keyword>
<feature type="compositionally biased region" description="Basic and acidic residues" evidence="3">
    <location>
        <begin position="298"/>
        <end position="312"/>
    </location>
</feature>
<evidence type="ECO:0000256" key="2">
    <source>
        <dbReference type="PROSITE-ProRule" id="PRU00176"/>
    </source>
</evidence>
<evidence type="ECO:0000313" key="6">
    <source>
        <dbReference type="EMBL" id="CAD9565548.1"/>
    </source>
</evidence>
<protein>
    <recommendedName>
        <fullName evidence="5">RRM domain-containing protein</fullName>
    </recommendedName>
</protein>
<gene>
    <name evidence="6" type="ORF">LDAN0321_LOCUS5034</name>
</gene>
<feature type="region of interest" description="Disordered" evidence="3">
    <location>
        <begin position="263"/>
        <end position="325"/>
    </location>
</feature>
<keyword evidence="1 2" id="KW-0694">RNA-binding</keyword>
<dbReference type="AlphaFoldDB" id="A0A7S2NX44"/>
<feature type="transmembrane region" description="Helical" evidence="4">
    <location>
        <begin position="12"/>
        <end position="29"/>
    </location>
</feature>
<dbReference type="EMBL" id="HBGY01008005">
    <property type="protein sequence ID" value="CAD9565548.1"/>
    <property type="molecule type" value="Transcribed_RNA"/>
</dbReference>
<keyword evidence="4" id="KW-1133">Transmembrane helix</keyword>
<proteinExistence type="predicted"/>
<evidence type="ECO:0000256" key="1">
    <source>
        <dbReference type="ARBA" id="ARBA00022884"/>
    </source>
</evidence>